<comment type="caution">
    <text evidence="1">The sequence shown here is derived from an EMBL/GenBank/DDBJ whole genome shotgun (WGS) entry which is preliminary data.</text>
</comment>
<protein>
    <submittedName>
        <fullName evidence="1">Uncharacterized protein</fullName>
    </submittedName>
</protein>
<dbReference type="EMBL" id="BLLG01000001">
    <property type="protein sequence ID" value="GFH34341.1"/>
    <property type="molecule type" value="Genomic_DNA"/>
</dbReference>
<evidence type="ECO:0000313" key="1">
    <source>
        <dbReference type="EMBL" id="GFH34341.1"/>
    </source>
</evidence>
<sequence>MNDAETILRAARDMRKQARTRGRAGENVPMNPEVVAEIARFMEVCGRDLRAAGRYGGTDEPGAVEEAHNIARIYLGEDQ</sequence>
<name>A0A6A0AQ24_9ACTN</name>
<reference evidence="1 2" key="1">
    <citation type="submission" date="2020-02" db="EMBL/GenBank/DDBJ databases">
        <title>Whole Genome Shotgun Sequence of Streptomyces sp. strain CWH03.</title>
        <authorList>
            <person name="Dohra H."/>
            <person name="Kodani S."/>
            <person name="Yamamura H."/>
        </authorList>
    </citation>
    <scope>NUCLEOTIDE SEQUENCE [LARGE SCALE GENOMIC DNA]</scope>
    <source>
        <strain evidence="1 2">CWH03</strain>
    </source>
</reference>
<organism evidence="1 2">
    <name type="scientific">Streptomyces pacificus</name>
    <dbReference type="NCBI Taxonomy" id="2705029"/>
    <lineage>
        <taxon>Bacteria</taxon>
        <taxon>Bacillati</taxon>
        <taxon>Actinomycetota</taxon>
        <taxon>Actinomycetes</taxon>
        <taxon>Kitasatosporales</taxon>
        <taxon>Streptomycetaceae</taxon>
        <taxon>Streptomyces</taxon>
    </lineage>
</organism>
<gene>
    <name evidence="1" type="ORF">SCWH03_05550</name>
</gene>
<accession>A0A6A0AQ24</accession>
<evidence type="ECO:0000313" key="2">
    <source>
        <dbReference type="Proteomes" id="UP000484988"/>
    </source>
</evidence>
<keyword evidence="2" id="KW-1185">Reference proteome</keyword>
<proteinExistence type="predicted"/>
<dbReference type="RefSeq" id="WP_173261145.1">
    <property type="nucleotide sequence ID" value="NZ_BLLG01000001.1"/>
</dbReference>
<dbReference type="AlphaFoldDB" id="A0A6A0AQ24"/>
<dbReference type="Proteomes" id="UP000484988">
    <property type="component" value="Unassembled WGS sequence"/>
</dbReference>